<keyword evidence="2" id="KW-0732">Signal</keyword>
<dbReference type="PANTHER" id="PTHR43649">
    <property type="entry name" value="ARABINOSE-BINDING PROTEIN-RELATED"/>
    <property type="match status" value="1"/>
</dbReference>
<organism evidence="6 7">
    <name type="scientific">Allokutzneria albata</name>
    <name type="common">Kibdelosporangium albatum</name>
    <dbReference type="NCBI Taxonomy" id="211114"/>
    <lineage>
        <taxon>Bacteria</taxon>
        <taxon>Bacillati</taxon>
        <taxon>Actinomycetota</taxon>
        <taxon>Actinomycetes</taxon>
        <taxon>Pseudonocardiales</taxon>
        <taxon>Pseudonocardiaceae</taxon>
        <taxon>Allokutzneria</taxon>
    </lineage>
</organism>
<keyword evidence="3" id="KW-0472">Membrane</keyword>
<dbReference type="Proteomes" id="UP000183376">
    <property type="component" value="Chromosome I"/>
</dbReference>
<dbReference type="PANTHER" id="PTHR43649:SF33">
    <property type="entry name" value="POLYGALACTURONAN_RHAMNOGALACTURONAN-BINDING PROTEIN YTCQ"/>
    <property type="match status" value="1"/>
</dbReference>
<evidence type="ECO:0000256" key="4">
    <source>
        <dbReference type="ARBA" id="ARBA00023139"/>
    </source>
</evidence>
<dbReference type="RefSeq" id="WP_043812457.1">
    <property type="nucleotide sequence ID" value="NZ_JOEF01000016.1"/>
</dbReference>
<accession>A0A1G9WTT7</accession>
<sequence>MAGPGRLSRRALLRGALVTGTASLLGGCTGFATSGTSGLTFLSTQFTPLDEAERFRALLRKAFDGDVGYVTSDPGPFVTQVRSQVEAGAVRASVIGGLHGDLAPLAPSHLEDLTDIVSDFSSLGWPPEYLELARAGTNRTWYVPWAQASYVLAAHVDALAHLPPGADAEDLTYDQLLDWAIAARRANGNRPALGLPGGPKGLLHRFFQGYLLPSFTGGQVTTFRSPEAVTAWEYMRELWRNCAPASTNYAQMQEPMEAGEVTMGWDHVARLVNVPRREPDKWRMMPAPRGPKGRGYMAVLTGLAIPKGAPDQDRARRLIAALSKAETQVDLLRANAFFPTVRTSIPDDLPAAIRMEAGAVARQRESKAALLSLPPVGLGSREGELSKVFRDCFETIVLKGGNARSTVDAQARVINQLLADAKVACWAPDPRGTGICEVR</sequence>
<dbReference type="PROSITE" id="PS51318">
    <property type="entry name" value="TAT"/>
    <property type="match status" value="1"/>
</dbReference>
<dbReference type="SUPFAM" id="SSF53850">
    <property type="entry name" value="Periplasmic binding protein-like II"/>
    <property type="match status" value="1"/>
</dbReference>
<dbReference type="AlphaFoldDB" id="A0A1G9WTT7"/>
<dbReference type="OrthoDB" id="23936at2"/>
<keyword evidence="5" id="KW-0449">Lipoprotein</keyword>
<dbReference type="Gene3D" id="3.40.190.10">
    <property type="entry name" value="Periplasmic binding protein-like II"/>
    <property type="match status" value="1"/>
</dbReference>
<dbReference type="EMBL" id="LT629701">
    <property type="protein sequence ID" value="SDM87681.1"/>
    <property type="molecule type" value="Genomic_DNA"/>
</dbReference>
<evidence type="ECO:0000313" key="6">
    <source>
        <dbReference type="EMBL" id="SDM87681.1"/>
    </source>
</evidence>
<dbReference type="STRING" id="211114.SAMN04489726_3799"/>
<keyword evidence="1" id="KW-1003">Cell membrane</keyword>
<evidence type="ECO:0000256" key="3">
    <source>
        <dbReference type="ARBA" id="ARBA00023136"/>
    </source>
</evidence>
<keyword evidence="4" id="KW-0564">Palmitate</keyword>
<protein>
    <submittedName>
        <fullName evidence="6">Carbohydrate ABC transporter substrate-binding protein, CUT1 family</fullName>
    </submittedName>
</protein>
<dbReference type="InterPro" id="IPR050490">
    <property type="entry name" value="Bact_solute-bd_prot1"/>
</dbReference>
<name>A0A1G9WTT7_ALLAB</name>
<evidence type="ECO:0000313" key="7">
    <source>
        <dbReference type="Proteomes" id="UP000183376"/>
    </source>
</evidence>
<dbReference type="InterPro" id="IPR006311">
    <property type="entry name" value="TAT_signal"/>
</dbReference>
<evidence type="ECO:0000256" key="1">
    <source>
        <dbReference type="ARBA" id="ARBA00022475"/>
    </source>
</evidence>
<evidence type="ECO:0000256" key="2">
    <source>
        <dbReference type="ARBA" id="ARBA00022729"/>
    </source>
</evidence>
<reference evidence="6 7" key="1">
    <citation type="submission" date="2016-10" db="EMBL/GenBank/DDBJ databases">
        <authorList>
            <person name="de Groot N.N."/>
        </authorList>
    </citation>
    <scope>NUCLEOTIDE SEQUENCE [LARGE SCALE GENOMIC DNA]</scope>
    <source>
        <strain evidence="6 7">DSM 44149</strain>
    </source>
</reference>
<dbReference type="eggNOG" id="COG1653">
    <property type="taxonomic scope" value="Bacteria"/>
</dbReference>
<keyword evidence="7" id="KW-1185">Reference proteome</keyword>
<proteinExistence type="predicted"/>
<evidence type="ECO:0000256" key="5">
    <source>
        <dbReference type="ARBA" id="ARBA00023288"/>
    </source>
</evidence>
<dbReference type="InterPro" id="IPR006059">
    <property type="entry name" value="SBP"/>
</dbReference>
<gene>
    <name evidence="6" type="ORF">SAMN04489726_3799</name>
</gene>
<dbReference type="Pfam" id="PF01547">
    <property type="entry name" value="SBP_bac_1"/>
    <property type="match status" value="1"/>
</dbReference>
<dbReference type="PROSITE" id="PS51257">
    <property type="entry name" value="PROKAR_LIPOPROTEIN"/>
    <property type="match status" value="1"/>
</dbReference>